<feature type="transmembrane region" description="Helical" evidence="7">
    <location>
        <begin position="501"/>
        <end position="524"/>
    </location>
</feature>
<dbReference type="EMBL" id="HBIO01000347">
    <property type="protein sequence ID" value="CAE0455410.1"/>
    <property type="molecule type" value="Transcribed_RNA"/>
</dbReference>
<feature type="transmembrane region" description="Helical" evidence="7">
    <location>
        <begin position="565"/>
        <end position="586"/>
    </location>
</feature>
<feature type="transmembrane region" description="Helical" evidence="7">
    <location>
        <begin position="215"/>
        <end position="235"/>
    </location>
</feature>
<dbReference type="Pfam" id="PF08022">
    <property type="entry name" value="FAD_binding_8"/>
    <property type="match status" value="1"/>
</dbReference>
<evidence type="ECO:0000256" key="1">
    <source>
        <dbReference type="ARBA" id="ARBA00004141"/>
    </source>
</evidence>
<keyword evidence="5 7" id="KW-0472">Membrane</keyword>
<dbReference type="SUPFAM" id="SSF52343">
    <property type="entry name" value="Ferredoxin reductase-like, C-terminal NADP-linked domain"/>
    <property type="match status" value="1"/>
</dbReference>
<evidence type="ECO:0000256" key="2">
    <source>
        <dbReference type="ARBA" id="ARBA00022692"/>
    </source>
</evidence>
<evidence type="ECO:0000256" key="3">
    <source>
        <dbReference type="ARBA" id="ARBA00022989"/>
    </source>
</evidence>
<sequence length="861" mass="96605">MISMSNAWSNVDDWSADGCHDHPSITLSKSMEAIQPTWLFRQVGRIYADRKVVLLASFHVVASVVVFVHFALTKVQSQQEKISPDASFYSAKIGVPAFEFGTMHVILFQLAVLPLTMCRLLITNAACSSNRFLSSYIPFGAMTKFHIAIGYAVMVLLLVSTIVFFIFFGALCSSGEQDFCDKFSSEIMVTGYFIFLAFMTVGISSYLRFKIPYRIFYIIHHVVFLAYFLCILHTLDSVQRQKGGRSQAFKWLSSSILLYCCDRAAMYMTQRYKTKIIISHAIDSGENERCILLKANKPNLLQFSPGQFVYLKVPSVDNRWRPFSIGSAPESETIEFYIKVSNDTSWSGQLFVLINDLNSTLDAAWNDDVGGHGLDIDMEILGPYGTPLGEKMDHSHALLIGTGTGFVPCMSFLQDHISQCQGLDPFFHQRKEHDKKRGQDKENIESSHLSSTCSMKCQASPKLSLFVGSDAESKVSSSSAHTHSDSLAKISRDASIAKHQLYGWTLILLGPIVGIWMLGITLSWNNFSPFTINSGMSTFLAVGSVAFQLAFLLSSIIYWKRGSSLWYFIDIVIYLISLGTDSYWSATNRWGNFNLADLVYFSLLTGYMTIRFWSLALASGILYRPIQGRKSHKNRMTTYEKVEFVWICRSAASIAHIYPDLALQWSRLVEAWGEERAREACEISLYCTDPNINVCQQLADEIQDTILFKEGALKFYRPSIRDILAHHTGAIIDNEDTESTSTLFAFCGSEVIGNSAKEAKLFNDTQLAMNGRTRQIMDIVIQSHGSLNQKEASQREMDDNEKESNDGDDDGDSCTQSTCSHVAKHGIIPIQNNAIDVERILSRSHSFRYAQALVTRTVVSL</sequence>
<dbReference type="PROSITE" id="PS51384">
    <property type="entry name" value="FAD_FR"/>
    <property type="match status" value="1"/>
</dbReference>
<dbReference type="InterPro" id="IPR039261">
    <property type="entry name" value="FNR_nucleotide-bd"/>
</dbReference>
<dbReference type="PANTHER" id="PTHR11972">
    <property type="entry name" value="NADPH OXIDASE"/>
    <property type="match status" value="1"/>
</dbReference>
<dbReference type="Gene3D" id="2.40.30.10">
    <property type="entry name" value="Translation factors"/>
    <property type="match status" value="1"/>
</dbReference>
<organism evidence="9">
    <name type="scientific">Chaetoceros debilis</name>
    <dbReference type="NCBI Taxonomy" id="122233"/>
    <lineage>
        <taxon>Eukaryota</taxon>
        <taxon>Sar</taxon>
        <taxon>Stramenopiles</taxon>
        <taxon>Ochrophyta</taxon>
        <taxon>Bacillariophyta</taxon>
        <taxon>Coscinodiscophyceae</taxon>
        <taxon>Chaetocerotophycidae</taxon>
        <taxon>Chaetocerotales</taxon>
        <taxon>Chaetocerotaceae</taxon>
        <taxon>Chaetoceros</taxon>
    </lineage>
</organism>
<evidence type="ECO:0000256" key="5">
    <source>
        <dbReference type="ARBA" id="ARBA00023136"/>
    </source>
</evidence>
<feature type="transmembrane region" description="Helical" evidence="7">
    <location>
        <begin position="536"/>
        <end position="558"/>
    </location>
</feature>
<feature type="transmembrane region" description="Helical" evidence="7">
    <location>
        <begin position="106"/>
        <end position="127"/>
    </location>
</feature>
<dbReference type="CDD" id="cd06186">
    <property type="entry name" value="NOX_Duox_like_FAD_NADP"/>
    <property type="match status" value="1"/>
</dbReference>
<feature type="transmembrane region" description="Helical" evidence="7">
    <location>
        <begin position="148"/>
        <end position="171"/>
    </location>
</feature>
<dbReference type="GO" id="GO:0016491">
    <property type="term" value="F:oxidoreductase activity"/>
    <property type="evidence" value="ECO:0007669"/>
    <property type="project" value="UniProtKB-KW"/>
</dbReference>
<evidence type="ECO:0000313" key="9">
    <source>
        <dbReference type="EMBL" id="CAE0455410.1"/>
    </source>
</evidence>
<comment type="subcellular location">
    <subcellularLocation>
        <location evidence="1">Membrane</location>
        <topology evidence="1">Multi-pass membrane protein</topology>
    </subcellularLocation>
</comment>
<dbReference type="Gene3D" id="3.40.50.80">
    <property type="entry name" value="Nucleotide-binding domain of ferredoxin-NADP reductase (FNR) module"/>
    <property type="match status" value="2"/>
</dbReference>
<dbReference type="InterPro" id="IPR017938">
    <property type="entry name" value="Riboflavin_synthase-like_b-brl"/>
</dbReference>
<protein>
    <recommendedName>
        <fullName evidence="8">FAD-binding FR-type domain-containing protein</fullName>
    </recommendedName>
</protein>
<reference evidence="9" key="1">
    <citation type="submission" date="2021-01" db="EMBL/GenBank/DDBJ databases">
        <authorList>
            <person name="Corre E."/>
            <person name="Pelletier E."/>
            <person name="Niang G."/>
            <person name="Scheremetjew M."/>
            <person name="Finn R."/>
            <person name="Kale V."/>
            <person name="Holt S."/>
            <person name="Cochrane G."/>
            <person name="Meng A."/>
            <person name="Brown T."/>
            <person name="Cohen L."/>
        </authorList>
    </citation>
    <scope>NUCLEOTIDE SEQUENCE</scope>
    <source>
        <strain evidence="9">MM31A-1</strain>
    </source>
</reference>
<feature type="transmembrane region" description="Helical" evidence="7">
    <location>
        <begin position="52"/>
        <end position="72"/>
    </location>
</feature>
<feature type="transmembrane region" description="Helical" evidence="7">
    <location>
        <begin position="598"/>
        <end position="623"/>
    </location>
</feature>
<keyword evidence="3 7" id="KW-1133">Transmembrane helix</keyword>
<keyword evidence="4" id="KW-0560">Oxidoreductase</keyword>
<accession>A0A7S3PTV5</accession>
<evidence type="ECO:0000259" key="8">
    <source>
        <dbReference type="PROSITE" id="PS51384"/>
    </source>
</evidence>
<feature type="domain" description="FAD-binding FR-type" evidence="8">
    <location>
        <begin position="269"/>
        <end position="390"/>
    </location>
</feature>
<evidence type="ECO:0000256" key="7">
    <source>
        <dbReference type="SAM" id="Phobius"/>
    </source>
</evidence>
<dbReference type="GO" id="GO:0005886">
    <property type="term" value="C:plasma membrane"/>
    <property type="evidence" value="ECO:0007669"/>
    <property type="project" value="TreeGrafter"/>
</dbReference>
<evidence type="ECO:0000256" key="4">
    <source>
        <dbReference type="ARBA" id="ARBA00023002"/>
    </source>
</evidence>
<dbReference type="SUPFAM" id="SSF63380">
    <property type="entry name" value="Riboflavin synthase domain-like"/>
    <property type="match status" value="1"/>
</dbReference>
<dbReference type="AlphaFoldDB" id="A0A7S3PTV5"/>
<dbReference type="InterPro" id="IPR017927">
    <property type="entry name" value="FAD-bd_FR_type"/>
</dbReference>
<dbReference type="InterPro" id="IPR013112">
    <property type="entry name" value="FAD-bd_8"/>
</dbReference>
<keyword evidence="2 7" id="KW-0812">Transmembrane</keyword>
<proteinExistence type="predicted"/>
<feature type="compositionally biased region" description="Basic and acidic residues" evidence="6">
    <location>
        <begin position="792"/>
        <end position="805"/>
    </location>
</feature>
<gene>
    <name evidence="9" type="ORF">CDEB00056_LOCUS251</name>
</gene>
<name>A0A7S3PTV5_9STRA</name>
<feature type="region of interest" description="Disordered" evidence="6">
    <location>
        <begin position="787"/>
        <end position="816"/>
    </location>
</feature>
<dbReference type="InterPro" id="IPR013130">
    <property type="entry name" value="Fe3_Rdtase_TM_dom"/>
</dbReference>
<dbReference type="InterPro" id="IPR050369">
    <property type="entry name" value="RBOH/FRE"/>
</dbReference>
<evidence type="ECO:0000256" key="6">
    <source>
        <dbReference type="SAM" id="MobiDB-lite"/>
    </source>
</evidence>
<feature type="transmembrane region" description="Helical" evidence="7">
    <location>
        <begin position="183"/>
        <end position="203"/>
    </location>
</feature>
<dbReference type="Pfam" id="PF01794">
    <property type="entry name" value="Ferric_reduct"/>
    <property type="match status" value="1"/>
</dbReference>
<feature type="transmembrane region" description="Helical" evidence="7">
    <location>
        <begin position="247"/>
        <end position="265"/>
    </location>
</feature>